<protein>
    <submittedName>
        <fullName evidence="1">Uncharacterized protein</fullName>
    </submittedName>
</protein>
<comment type="caution">
    <text evidence="1">The sequence shown here is derived from an EMBL/GenBank/DDBJ whole genome shotgun (WGS) entry which is preliminary data.</text>
</comment>
<evidence type="ECO:0000313" key="1">
    <source>
        <dbReference type="EMBL" id="KAJ5110242.1"/>
    </source>
</evidence>
<dbReference type="AlphaFoldDB" id="A0A9W9G2T5"/>
<accession>A0A9W9G2T5</accession>
<dbReference type="Proteomes" id="UP001149074">
    <property type="component" value="Unassembled WGS sequence"/>
</dbReference>
<dbReference type="GeneID" id="81354360"/>
<dbReference type="RefSeq" id="XP_056478353.1">
    <property type="nucleotide sequence ID" value="XM_056615381.1"/>
</dbReference>
<reference evidence="1" key="2">
    <citation type="journal article" date="2023" name="IMA Fungus">
        <title>Comparative genomic study of the Penicillium genus elucidates a diverse pangenome and 15 lateral gene transfer events.</title>
        <authorList>
            <person name="Petersen C."/>
            <person name="Sorensen T."/>
            <person name="Nielsen M.R."/>
            <person name="Sondergaard T.E."/>
            <person name="Sorensen J.L."/>
            <person name="Fitzpatrick D.A."/>
            <person name="Frisvad J.C."/>
            <person name="Nielsen K.L."/>
        </authorList>
    </citation>
    <scope>NUCLEOTIDE SEQUENCE</scope>
    <source>
        <strain evidence="1">IBT 30761</strain>
    </source>
</reference>
<proteinExistence type="predicted"/>
<organism evidence="1 2">
    <name type="scientific">Penicillium argentinense</name>
    <dbReference type="NCBI Taxonomy" id="1131581"/>
    <lineage>
        <taxon>Eukaryota</taxon>
        <taxon>Fungi</taxon>
        <taxon>Dikarya</taxon>
        <taxon>Ascomycota</taxon>
        <taxon>Pezizomycotina</taxon>
        <taxon>Eurotiomycetes</taxon>
        <taxon>Eurotiomycetidae</taxon>
        <taxon>Eurotiales</taxon>
        <taxon>Aspergillaceae</taxon>
        <taxon>Penicillium</taxon>
    </lineage>
</organism>
<dbReference type="EMBL" id="JAPQKI010000003">
    <property type="protein sequence ID" value="KAJ5110242.1"/>
    <property type="molecule type" value="Genomic_DNA"/>
</dbReference>
<name>A0A9W9G2T5_9EURO</name>
<gene>
    <name evidence="1" type="ORF">N7532_002887</name>
</gene>
<evidence type="ECO:0000313" key="2">
    <source>
        <dbReference type="Proteomes" id="UP001149074"/>
    </source>
</evidence>
<reference evidence="1" key="1">
    <citation type="submission" date="2022-11" db="EMBL/GenBank/DDBJ databases">
        <authorList>
            <person name="Petersen C."/>
        </authorList>
    </citation>
    <scope>NUCLEOTIDE SEQUENCE</scope>
    <source>
        <strain evidence="1">IBT 30761</strain>
    </source>
</reference>
<keyword evidence="2" id="KW-1185">Reference proteome</keyword>
<sequence length="133" mass="14869">MTSGVDDIVSVGAQTSSWKRDVYFAPVATCVTLPSPTLPITTAFHWPRLPAQGTRRVPPRTLDGRLPPVNQDNLNIVGRRDHVRAVSHASKWTHRTWQLHRLRSKTAFASWRNPNLPNLAYEATPKKEIGPTG</sequence>